<dbReference type="InterPro" id="IPR009875">
    <property type="entry name" value="PilZ_domain"/>
</dbReference>
<dbReference type="Pfam" id="PF07238">
    <property type="entry name" value="PilZ"/>
    <property type="match status" value="1"/>
</dbReference>
<dbReference type="AlphaFoldDB" id="A0A0M4CZG1"/>
<proteinExistence type="predicted"/>
<reference evidence="2 3" key="1">
    <citation type="submission" date="2015-07" db="EMBL/GenBank/DDBJ databases">
        <title>Isolation and Genomic Characterization of a Novel Halophilic Metal-Reducing Deltaproteobacterium from the Deep Subsurface.</title>
        <authorList>
            <person name="Badalamenti J.P."/>
            <person name="Summers Z.M."/>
            <person name="Gralnick J.A."/>
            <person name="Bond D.R."/>
        </authorList>
    </citation>
    <scope>NUCLEOTIDE SEQUENCE [LARGE SCALE GENOMIC DNA]</scope>
    <source>
        <strain evidence="2 3">WTL</strain>
    </source>
</reference>
<organism evidence="2 3">
    <name type="scientific">Desulfuromonas soudanensis</name>
    <dbReference type="NCBI Taxonomy" id="1603606"/>
    <lineage>
        <taxon>Bacteria</taxon>
        <taxon>Pseudomonadati</taxon>
        <taxon>Thermodesulfobacteriota</taxon>
        <taxon>Desulfuromonadia</taxon>
        <taxon>Desulfuromonadales</taxon>
        <taxon>Desulfuromonadaceae</taxon>
        <taxon>Desulfuromonas</taxon>
    </lineage>
</organism>
<dbReference type="GO" id="GO:0035438">
    <property type="term" value="F:cyclic-di-GMP binding"/>
    <property type="evidence" value="ECO:0007669"/>
    <property type="project" value="InterPro"/>
</dbReference>
<dbReference type="RefSeq" id="WP_053550059.1">
    <property type="nucleotide sequence ID" value="NZ_CP010802.1"/>
</dbReference>
<dbReference type="Proteomes" id="UP000057158">
    <property type="component" value="Chromosome"/>
</dbReference>
<dbReference type="OrthoDB" id="5405402at2"/>
<dbReference type="PATRIC" id="fig|1603606.3.peg.1225"/>
<evidence type="ECO:0000313" key="2">
    <source>
        <dbReference type="EMBL" id="ALC15902.1"/>
    </source>
</evidence>
<keyword evidence="3" id="KW-1185">Reference proteome</keyword>
<accession>A0A0M4CZG1</accession>
<dbReference type="STRING" id="1603606.DSOUD_1120"/>
<sequence>MKRLIIGDSREKLLSTIEIILRHWGYRLLVSTRPEQILAFLKESSPDLLILGAGILDRAPDLGEAVAARMKDAVLPLIILGEEGVAGPFPTPHETLAVPIDIFALFKLIQKHMEKYPRRHLRLALKLPGILCRDEASHLTEILSLSTEGLFIKTGYRLEPGANLSVVFPLTGMKRELELTGRILYCVHPVQENNYLQGVGIEFTGLDAETTRTLEAFIEERLLGELSERPSTTGDLTREEIHSRGGEITLRLHGDKKAQRL</sequence>
<dbReference type="Gene3D" id="2.40.10.220">
    <property type="entry name" value="predicted glycosyltransferase like domains"/>
    <property type="match status" value="1"/>
</dbReference>
<dbReference type="EMBL" id="CP010802">
    <property type="protein sequence ID" value="ALC15902.1"/>
    <property type="molecule type" value="Genomic_DNA"/>
</dbReference>
<gene>
    <name evidence="2" type="ORF">DSOUD_1120</name>
</gene>
<evidence type="ECO:0000313" key="3">
    <source>
        <dbReference type="Proteomes" id="UP000057158"/>
    </source>
</evidence>
<evidence type="ECO:0000259" key="1">
    <source>
        <dbReference type="Pfam" id="PF07238"/>
    </source>
</evidence>
<protein>
    <submittedName>
        <fullName evidence="2">PilZ domain-containing protein</fullName>
    </submittedName>
</protein>
<dbReference type="KEGG" id="des:DSOUD_1120"/>
<name>A0A0M4CZG1_9BACT</name>
<feature type="domain" description="PilZ" evidence="1">
    <location>
        <begin position="118"/>
        <end position="219"/>
    </location>
</feature>
<dbReference type="SUPFAM" id="SSF141371">
    <property type="entry name" value="PilZ domain-like"/>
    <property type="match status" value="1"/>
</dbReference>